<dbReference type="Pfam" id="PF12698">
    <property type="entry name" value="ABC2_membrane_3"/>
    <property type="match status" value="1"/>
</dbReference>
<dbReference type="Proteomes" id="UP000076420">
    <property type="component" value="Unassembled WGS sequence"/>
</dbReference>
<dbReference type="PANTHER" id="PTHR31362:SF0">
    <property type="entry name" value="EXOSTOSIN DOMAIN-CONTAINING PROTEIN-RELATED"/>
    <property type="match status" value="1"/>
</dbReference>
<dbReference type="KEGG" id="bgt:106078817"/>
<evidence type="ECO:0000256" key="5">
    <source>
        <dbReference type="SAM" id="MobiDB-lite"/>
    </source>
</evidence>
<feature type="transmembrane region" description="Helical" evidence="6">
    <location>
        <begin position="243"/>
        <end position="265"/>
    </location>
</feature>
<dbReference type="InterPro" id="IPR005049">
    <property type="entry name" value="STL-like"/>
</dbReference>
<evidence type="ECO:0000256" key="2">
    <source>
        <dbReference type="ARBA" id="ARBA00022692"/>
    </source>
</evidence>
<keyword evidence="4 6" id="KW-0472">Membrane</keyword>
<sequence>MTVDYMALHASHHRESSVDCEPLFDMTATNRASIPGVVPLEDQTASNQAGSEEDKRVDTPTEPQTETNLSVKVGSDTIQVIKSKQSLRSSVETIEIFEHMTNYTKLERTQLFIQQAKAIYFKKFLLFRRSWGTSLFLILLPMFLTLLGINQRLGSQRKAKSPDLLFTVKRFPPDLRYLVFYKSDDFHQVSDHYRIMIMEKKGVVEHFDLEPVSVIPFMMMFSLTQERAIGSKHLQDLTGVNPVAYWLATYIFDSSVYLLIVMLIVMSLQQEPVIYDNQTRGFVMYIVLMIYGQAFFPYLYALQFYFENPTKASITLMMASLLIGKSSPATLLKKSADVSPFEKWIVVTSIHPPTDDVKYLAQLPGWRVVVVGDVKSPANWSFLNCEFLSIEKQQLLNFKITDSLPYKSYARKNIGYLYAILNGAKYIYETDDDNRPSDHLEGFIYTPETSGLMYAGKKLFNPYQHFGQSTLWPRGYPLSKIGAANSRSYWCSPPFLMLSNSWTSPTIQQGTVDGDPDVDAIFRLTRKSVTSPLNVTFDSHAPPVLVPQGVFSPFNSQNTLFHERAFWALLIPTGTTFRMCDIWRGYWAQRLMWEIGDRLAFFPPNAHQNRSAHSYMEDAEDEKDMYFQTDTLIDFLTNWTCPSSMTFFQCVLKLTSDMADKHFWKSEEIELTSRWLEDLLELGYPEPKRVRNILSDYETLKLENVNINNDNAYKNPTPFTNITFIPVEQKSPQVAALNEEDPIPQKAFKSLSKICPNITTMVSGLNSTLSSNYYYDILLVIVFNLPGFYSNVRYLDALYGQVFPNIIYCGDNASLFVEQTQHLGKQFSFIEEPLDSGTVNYMCAVRAIEMNFSVKGFLIMGDDVLFKHWAFLNSSKDHFWTTFEGRYISINISQSNHRWFWWNSEKGKEAFDKTLEDLKSNLSIPHFINSTSLFLDSLWTFTGSSDLIEAAICDVYYIPASKRLQTSWFMKKFHQNRVFSEIVVPTVVRGLETKKDLSTTENNIYDVYRGTLEQPNGLGTVSEVAYYLS</sequence>
<feature type="transmembrane region" description="Helical" evidence="6">
    <location>
        <begin position="203"/>
        <end position="223"/>
    </location>
</feature>
<reference evidence="8" key="1">
    <citation type="submission" date="2020-05" db="UniProtKB">
        <authorList>
            <consortium name="EnsemblMetazoa"/>
        </authorList>
    </citation>
    <scope>IDENTIFICATION</scope>
    <source>
        <strain evidence="8">BB02</strain>
    </source>
</reference>
<keyword evidence="3 6" id="KW-1133">Transmembrane helix</keyword>
<dbReference type="PANTHER" id="PTHR31362">
    <property type="entry name" value="GLYCOSYLTRANSFERASE STELLO1-RELATED"/>
    <property type="match status" value="1"/>
</dbReference>
<dbReference type="Pfam" id="PF03385">
    <property type="entry name" value="STELLO"/>
    <property type="match status" value="1"/>
</dbReference>
<dbReference type="GO" id="GO:0016020">
    <property type="term" value="C:membrane"/>
    <property type="evidence" value="ECO:0007669"/>
    <property type="project" value="UniProtKB-SubCell"/>
</dbReference>
<feature type="transmembrane region" description="Helical" evidence="6">
    <location>
        <begin position="131"/>
        <end position="150"/>
    </location>
</feature>
<comment type="subcellular location">
    <subcellularLocation>
        <location evidence="1">Membrane</location>
        <topology evidence="1">Multi-pass membrane protein</topology>
    </subcellularLocation>
</comment>
<dbReference type="AlphaFoldDB" id="A0A2C9K2K0"/>
<organism evidence="8 9">
    <name type="scientific">Biomphalaria glabrata</name>
    <name type="common">Bloodfluke planorb</name>
    <name type="synonym">Freshwater snail</name>
    <dbReference type="NCBI Taxonomy" id="6526"/>
    <lineage>
        <taxon>Eukaryota</taxon>
        <taxon>Metazoa</taxon>
        <taxon>Spiralia</taxon>
        <taxon>Lophotrochozoa</taxon>
        <taxon>Mollusca</taxon>
        <taxon>Gastropoda</taxon>
        <taxon>Heterobranchia</taxon>
        <taxon>Euthyneura</taxon>
        <taxon>Panpulmonata</taxon>
        <taxon>Hygrophila</taxon>
        <taxon>Lymnaeoidea</taxon>
        <taxon>Planorbidae</taxon>
        <taxon>Biomphalaria</taxon>
    </lineage>
</organism>
<dbReference type="VEuPathDB" id="VectorBase:BGLB012057"/>
<evidence type="ECO:0000256" key="6">
    <source>
        <dbReference type="SAM" id="Phobius"/>
    </source>
</evidence>
<dbReference type="InterPro" id="IPR013525">
    <property type="entry name" value="ABC2_TM"/>
</dbReference>
<dbReference type="EnsemblMetazoa" id="BGLB012057-RB">
    <property type="protein sequence ID" value="BGLB012057-PB"/>
    <property type="gene ID" value="BGLB012057"/>
</dbReference>
<keyword evidence="2 6" id="KW-0812">Transmembrane</keyword>
<evidence type="ECO:0000259" key="7">
    <source>
        <dbReference type="Pfam" id="PF12698"/>
    </source>
</evidence>
<protein>
    <recommendedName>
        <fullName evidence="7">ABC-2 type transporter transmembrane domain-containing protein</fullName>
    </recommendedName>
</protein>
<gene>
    <name evidence="8" type="primary">106078817</name>
</gene>
<dbReference type="GO" id="GO:0140359">
    <property type="term" value="F:ABC-type transporter activity"/>
    <property type="evidence" value="ECO:0007669"/>
    <property type="project" value="InterPro"/>
</dbReference>
<name>A0A2C9K2K0_BIOGL</name>
<dbReference type="VEuPathDB" id="VectorBase:BGLAX_028705"/>
<evidence type="ECO:0000256" key="4">
    <source>
        <dbReference type="ARBA" id="ARBA00023136"/>
    </source>
</evidence>
<dbReference type="STRING" id="6526.A0A2C9K2K0"/>
<dbReference type="VEuPathDB" id="VectorBase:BGLAX_040510"/>
<feature type="region of interest" description="Disordered" evidence="5">
    <location>
        <begin position="35"/>
        <end position="66"/>
    </location>
</feature>
<accession>A0A2C9K2K0</accession>
<feature type="transmembrane region" description="Helical" evidence="6">
    <location>
        <begin position="285"/>
        <end position="306"/>
    </location>
</feature>
<feature type="domain" description="ABC-2 type transporter transmembrane" evidence="7">
    <location>
        <begin position="212"/>
        <end position="352"/>
    </location>
</feature>
<evidence type="ECO:0000313" key="9">
    <source>
        <dbReference type="Proteomes" id="UP000076420"/>
    </source>
</evidence>
<evidence type="ECO:0000256" key="1">
    <source>
        <dbReference type="ARBA" id="ARBA00004141"/>
    </source>
</evidence>
<proteinExistence type="predicted"/>
<evidence type="ECO:0000313" key="8">
    <source>
        <dbReference type="EnsemblMetazoa" id="BGLB012057-PB"/>
    </source>
</evidence>
<evidence type="ECO:0000256" key="3">
    <source>
        <dbReference type="ARBA" id="ARBA00022989"/>
    </source>
</evidence>